<evidence type="ECO:0000313" key="2">
    <source>
        <dbReference type="Proteomes" id="UP001259420"/>
    </source>
</evidence>
<dbReference type="Proteomes" id="UP001259420">
    <property type="component" value="Unassembled WGS sequence"/>
</dbReference>
<name>A0ACC6JHT2_9PSED</name>
<comment type="caution">
    <text evidence="1">The sequence shown here is derived from an EMBL/GenBank/DDBJ whole genome shotgun (WGS) entry which is preliminary data.</text>
</comment>
<evidence type="ECO:0000313" key="1">
    <source>
        <dbReference type="EMBL" id="MDR6606098.1"/>
    </source>
</evidence>
<gene>
    <name evidence="1" type="ORF">J2X87_001163</name>
</gene>
<keyword evidence="2" id="KW-1185">Reference proteome</keyword>
<dbReference type="EMBL" id="JAVDSD010000002">
    <property type="protein sequence ID" value="MDR6606098.1"/>
    <property type="molecule type" value="Genomic_DNA"/>
</dbReference>
<protein>
    <submittedName>
        <fullName evidence="1">Uncharacterized protein</fullName>
    </submittedName>
</protein>
<organism evidence="1 2">
    <name type="scientific">Pseudomonas synxantha</name>
    <dbReference type="NCBI Taxonomy" id="47883"/>
    <lineage>
        <taxon>Bacteria</taxon>
        <taxon>Pseudomonadati</taxon>
        <taxon>Pseudomonadota</taxon>
        <taxon>Gammaproteobacteria</taxon>
        <taxon>Pseudomonadales</taxon>
        <taxon>Pseudomonadaceae</taxon>
        <taxon>Pseudomonas</taxon>
    </lineage>
</organism>
<reference evidence="1" key="1">
    <citation type="submission" date="2023-07" db="EMBL/GenBank/DDBJ databases">
        <title>Sorghum-associated microbial communities from plants grown in Nebraska, USA.</title>
        <authorList>
            <person name="Schachtman D."/>
        </authorList>
    </citation>
    <scope>NUCLEOTIDE SEQUENCE</scope>
    <source>
        <strain evidence="1">BE46</strain>
    </source>
</reference>
<sequence>MAAVSQWRFKPWTITADEPAQIMDYRLDQEQPIHINKTLERLKCGDIGRAALNTADTSWVDLPVFRWTRSYLAHSLSPTQMPDEKRLALIAKLNASVHSIVRRCNAHPASRYVRFLPEEIRVLL</sequence>
<proteinExistence type="predicted"/>
<accession>A0ACC6JHT2</accession>